<dbReference type="OrthoDB" id="9784760at2"/>
<proteinExistence type="inferred from homology"/>
<dbReference type="NCBIfam" id="NF003992">
    <property type="entry name" value="PRK05472.2-1"/>
    <property type="match status" value="1"/>
</dbReference>
<dbReference type="PANTHER" id="PTHR35786">
    <property type="entry name" value="REDOX-SENSING TRANSCRIPTIONAL REPRESSOR REX"/>
    <property type="match status" value="1"/>
</dbReference>
<evidence type="ECO:0000256" key="6">
    <source>
        <dbReference type="ARBA" id="ARBA00023163"/>
    </source>
</evidence>
<dbReference type="eggNOG" id="COG2344">
    <property type="taxonomic scope" value="Bacteria"/>
</dbReference>
<evidence type="ECO:0000313" key="9">
    <source>
        <dbReference type="EMBL" id="CCM65140.1"/>
    </source>
</evidence>
<organism evidence="9 10">
    <name type="scientific">Candidatus Neomicrothrix parvicella RN1</name>
    <dbReference type="NCBI Taxonomy" id="1229780"/>
    <lineage>
        <taxon>Bacteria</taxon>
        <taxon>Bacillati</taxon>
        <taxon>Actinomycetota</taxon>
        <taxon>Acidimicrobiia</taxon>
        <taxon>Acidimicrobiales</taxon>
        <taxon>Microthrixaceae</taxon>
        <taxon>Candidatus Neomicrothrix</taxon>
    </lineage>
</organism>
<protein>
    <recommendedName>
        <fullName evidence="7">Redox-sensing transcriptional repressor Rex</fullName>
    </recommendedName>
</protein>
<reference evidence="9 10" key="1">
    <citation type="journal article" date="2013" name="ISME J.">
        <title>Metabolic model for the filamentous 'Candidatus Microthrix parvicella' based on genomic and metagenomic analyses.</title>
        <authorList>
            <person name="Jon McIlroy S."/>
            <person name="Kristiansen R."/>
            <person name="Albertsen M."/>
            <person name="Michael Karst S."/>
            <person name="Rossetti S."/>
            <person name="Lund Nielsen J."/>
            <person name="Tandoi V."/>
            <person name="James Seviour R."/>
            <person name="Nielsen P.H."/>
        </authorList>
    </citation>
    <scope>NUCLEOTIDE SEQUENCE [LARGE SCALE GENOMIC DNA]</scope>
    <source>
        <strain evidence="9 10">RN1</strain>
    </source>
</reference>
<keyword evidence="2 7" id="KW-0678">Repressor</keyword>
<feature type="DNA-binding region" description="H-T-H motif" evidence="7">
    <location>
        <begin position="40"/>
        <end position="79"/>
    </location>
</feature>
<keyword evidence="1 7" id="KW-0963">Cytoplasm</keyword>
<feature type="domain" description="CoA-binding" evidence="8">
    <location>
        <begin position="103"/>
        <end position="204"/>
    </location>
</feature>
<accession>R4Z393</accession>
<keyword evidence="4 7" id="KW-0520">NAD</keyword>
<dbReference type="InterPro" id="IPR036388">
    <property type="entry name" value="WH-like_DNA-bd_sf"/>
</dbReference>
<gene>
    <name evidence="7 9" type="primary">rex</name>
    <name evidence="9" type="ORF">BN381_60044</name>
</gene>
<name>R4Z393_9ACTN</name>
<dbReference type="NCBIfam" id="NF003993">
    <property type="entry name" value="PRK05472.2-2"/>
    <property type="match status" value="1"/>
</dbReference>
<dbReference type="InterPro" id="IPR022876">
    <property type="entry name" value="Tscrpt_rep_Rex"/>
</dbReference>
<comment type="subcellular location">
    <subcellularLocation>
        <location evidence="7">Cytoplasm</location>
    </subcellularLocation>
</comment>
<evidence type="ECO:0000259" key="8">
    <source>
        <dbReference type="SMART" id="SM00881"/>
    </source>
</evidence>
<dbReference type="InterPro" id="IPR009718">
    <property type="entry name" value="Rex_DNA-bd_C_dom"/>
</dbReference>
<dbReference type="Proteomes" id="UP000018291">
    <property type="component" value="Unassembled WGS sequence"/>
</dbReference>
<dbReference type="NCBIfam" id="NF003995">
    <property type="entry name" value="PRK05472.2-4"/>
    <property type="match status" value="1"/>
</dbReference>
<evidence type="ECO:0000256" key="1">
    <source>
        <dbReference type="ARBA" id="ARBA00022490"/>
    </source>
</evidence>
<dbReference type="AlphaFoldDB" id="R4Z393"/>
<keyword evidence="10" id="KW-1185">Reference proteome</keyword>
<dbReference type="SUPFAM" id="SSF46785">
    <property type="entry name" value="Winged helix' DNA-binding domain"/>
    <property type="match status" value="1"/>
</dbReference>
<sequence length="239" mass="25298">MTERAGRSRTEEDATPAIAADPVSSLNPVIPEATVARLPVYFRAVVAERQAGTITISSDRLAELAGVNAAKVRKDLSFLGTYGIRGVGYDVDRLMAEMGHQLGMYQNWPCVIVGAGNLGAALANYLSGDERGFSVVAIVDADPTKWGSHIGSVEVHADDDLPRLVPSYDIAIGIITTPPAVAQSVADRLVSAGVGSILNFAPVVLTVPDGVLLRNVDLALELQVLSFYQGRTREDPESA</sequence>
<evidence type="ECO:0000313" key="10">
    <source>
        <dbReference type="Proteomes" id="UP000018291"/>
    </source>
</evidence>
<dbReference type="Gene3D" id="3.40.50.720">
    <property type="entry name" value="NAD(P)-binding Rossmann-like Domain"/>
    <property type="match status" value="1"/>
</dbReference>
<keyword evidence="3 7" id="KW-0805">Transcription regulation</keyword>
<dbReference type="GO" id="GO:0045892">
    <property type="term" value="P:negative regulation of DNA-templated transcription"/>
    <property type="evidence" value="ECO:0007669"/>
    <property type="project" value="InterPro"/>
</dbReference>
<evidence type="ECO:0000256" key="3">
    <source>
        <dbReference type="ARBA" id="ARBA00023015"/>
    </source>
</evidence>
<dbReference type="InterPro" id="IPR058236">
    <property type="entry name" value="Rex_actinobacterial-type"/>
</dbReference>
<dbReference type="STRING" id="1229780.BN381_60044"/>
<comment type="caution">
    <text evidence="9">The sequence shown here is derived from an EMBL/GenBank/DDBJ whole genome shotgun (WGS) entry which is preliminary data.</text>
</comment>
<comment type="subunit">
    <text evidence="7">Homodimer.</text>
</comment>
<keyword evidence="5 7" id="KW-0238">DNA-binding</keyword>
<evidence type="ECO:0000256" key="2">
    <source>
        <dbReference type="ARBA" id="ARBA00022491"/>
    </source>
</evidence>
<dbReference type="Pfam" id="PF06971">
    <property type="entry name" value="Put_DNA-bind_N"/>
    <property type="match status" value="1"/>
</dbReference>
<dbReference type="InterPro" id="IPR003781">
    <property type="entry name" value="CoA-bd"/>
</dbReference>
<comment type="function">
    <text evidence="7">Modulates transcription in response to changes in cellular NADH/NAD(+) redox state.</text>
</comment>
<comment type="similarity">
    <text evidence="7">Belongs to the transcriptional regulatory Rex family.</text>
</comment>
<dbReference type="GO" id="GO:0005737">
    <property type="term" value="C:cytoplasm"/>
    <property type="evidence" value="ECO:0007669"/>
    <property type="project" value="UniProtKB-SubCell"/>
</dbReference>
<keyword evidence="6 7" id="KW-0804">Transcription</keyword>
<dbReference type="SMART" id="SM00881">
    <property type="entry name" value="CoA_binding"/>
    <property type="match status" value="1"/>
</dbReference>
<dbReference type="RefSeq" id="WP_012229618.1">
    <property type="nucleotide sequence ID" value="NZ_HG422565.1"/>
</dbReference>
<dbReference type="PANTHER" id="PTHR35786:SF1">
    <property type="entry name" value="REDOX-SENSING TRANSCRIPTIONAL REPRESSOR REX 1"/>
    <property type="match status" value="1"/>
</dbReference>
<evidence type="ECO:0000256" key="5">
    <source>
        <dbReference type="ARBA" id="ARBA00023125"/>
    </source>
</evidence>
<dbReference type="GO" id="GO:0051775">
    <property type="term" value="P:response to redox state"/>
    <property type="evidence" value="ECO:0007669"/>
    <property type="project" value="InterPro"/>
</dbReference>
<dbReference type="Pfam" id="PF02629">
    <property type="entry name" value="CoA_binding"/>
    <property type="match status" value="1"/>
</dbReference>
<dbReference type="EMBL" id="CANL01000056">
    <property type="protein sequence ID" value="CCM65140.1"/>
    <property type="molecule type" value="Genomic_DNA"/>
</dbReference>
<evidence type="ECO:0000256" key="7">
    <source>
        <dbReference type="HAMAP-Rule" id="MF_01131"/>
    </source>
</evidence>
<dbReference type="InterPro" id="IPR036390">
    <property type="entry name" value="WH_DNA-bd_sf"/>
</dbReference>
<dbReference type="GO" id="GO:0003677">
    <property type="term" value="F:DNA binding"/>
    <property type="evidence" value="ECO:0007669"/>
    <property type="project" value="UniProtKB-UniRule"/>
</dbReference>
<dbReference type="InterPro" id="IPR036291">
    <property type="entry name" value="NAD(P)-bd_dom_sf"/>
</dbReference>
<dbReference type="GO" id="GO:0003700">
    <property type="term" value="F:DNA-binding transcription factor activity"/>
    <property type="evidence" value="ECO:0007669"/>
    <property type="project" value="UniProtKB-UniRule"/>
</dbReference>
<dbReference type="HAMAP" id="MF_01131">
    <property type="entry name" value="Rex"/>
    <property type="match status" value="1"/>
</dbReference>
<feature type="binding site" evidence="7">
    <location>
        <begin position="114"/>
        <end position="119"/>
    </location>
    <ligand>
        <name>NAD(+)</name>
        <dbReference type="ChEBI" id="CHEBI:57540"/>
    </ligand>
</feature>
<dbReference type="NCBIfam" id="NF003994">
    <property type="entry name" value="PRK05472.2-3"/>
    <property type="match status" value="1"/>
</dbReference>
<dbReference type="HOGENOM" id="CLU_061534_0_1_11"/>
<dbReference type="NCBIfam" id="NF003996">
    <property type="entry name" value="PRK05472.2-5"/>
    <property type="match status" value="1"/>
</dbReference>
<dbReference type="Gene3D" id="1.10.10.10">
    <property type="entry name" value="Winged helix-like DNA-binding domain superfamily/Winged helix DNA-binding domain"/>
    <property type="match status" value="1"/>
</dbReference>
<dbReference type="SUPFAM" id="SSF51735">
    <property type="entry name" value="NAD(P)-binding Rossmann-fold domains"/>
    <property type="match status" value="1"/>
</dbReference>
<evidence type="ECO:0000256" key="4">
    <source>
        <dbReference type="ARBA" id="ARBA00023027"/>
    </source>
</evidence>